<evidence type="ECO:0000313" key="2">
    <source>
        <dbReference type="EMBL" id="MBO0349333.1"/>
    </source>
</evidence>
<comment type="caution">
    <text evidence="2">The sequence shown here is derived from an EMBL/GenBank/DDBJ whole genome shotgun (WGS) entry which is preliminary data.</text>
</comment>
<reference evidence="2 3" key="1">
    <citation type="submission" date="2021-03" db="EMBL/GenBank/DDBJ databases">
        <title>Metabolic Capacity of the Antarctic Cyanobacterium Phormidium pseudopriestleyi that Sustains Oxygenic Photosynthesis in the Presence of Hydrogen Sulfide.</title>
        <authorList>
            <person name="Lumian J.E."/>
            <person name="Jungblut A.D."/>
            <person name="Dillon M.L."/>
            <person name="Hawes I."/>
            <person name="Doran P.T."/>
            <person name="Mackey T.J."/>
            <person name="Dick G.J."/>
            <person name="Grettenberger C.L."/>
            <person name="Sumner D.Y."/>
        </authorList>
    </citation>
    <scope>NUCLEOTIDE SEQUENCE [LARGE SCALE GENOMIC DNA]</scope>
    <source>
        <strain evidence="2 3">FRX01</strain>
    </source>
</reference>
<protein>
    <submittedName>
        <fullName evidence="2">Uncharacterized protein</fullName>
    </submittedName>
</protein>
<accession>A0ABS3FQM3</accession>
<evidence type="ECO:0000313" key="3">
    <source>
        <dbReference type="Proteomes" id="UP000664844"/>
    </source>
</evidence>
<dbReference type="Proteomes" id="UP000664844">
    <property type="component" value="Unassembled WGS sequence"/>
</dbReference>
<name>A0ABS3FQM3_9CYAN</name>
<dbReference type="EMBL" id="JAFLQW010000258">
    <property type="protein sequence ID" value="MBO0349333.1"/>
    <property type="molecule type" value="Genomic_DNA"/>
</dbReference>
<evidence type="ECO:0000256" key="1">
    <source>
        <dbReference type="SAM" id="Phobius"/>
    </source>
</evidence>
<sequence>MIDIPDSLYAPSLYWFAYRYREGLVVATDQPLSPTATVANLDWVKQQYDDILSGFGVGVNSGWQNQASTPDFDLLLNPDLEGGRQYEYFEIPEQNLEGFIYPQSLHDCYALNLNLFCPEELGQDEYKLADLRKLNPQDCFKPPTVPHFGYLGQSLLLTVYLDIPKPKAIQDLGEFAKACWQGFLGLENGKSLPRLYRFYEFLGGYLYEYGSPRDELRVNPYGHLLIWVFFDVQTSLVLKRCYWELPELLLYYHKISKSFRDSRGFYKAADRMVTENEESLNQFNQRYLLETQPDCLRDEELGELKRTLKQLLRTSLRYSQQLRNLEYAHNTIAINHSNYLTTLEQMELLAQMPLGGFRVFGEKEAVAFQKQIHADLNYFKQGSGLLDTAIASIRGLVEVDQAERDRRLEQQNETLQDQIQAVGVGIATGAIIASTSALIFQQEPMSFPWQAYHGDRPHPFMFALLLSFVFAFVGWGFAKWLIGWGRKRRSRLKQNSKH</sequence>
<gene>
    <name evidence="2" type="ORF">J0895_09475</name>
</gene>
<feature type="transmembrane region" description="Helical" evidence="1">
    <location>
        <begin position="460"/>
        <end position="482"/>
    </location>
</feature>
<keyword evidence="3" id="KW-1185">Reference proteome</keyword>
<proteinExistence type="predicted"/>
<keyword evidence="1" id="KW-1133">Transmembrane helix</keyword>
<keyword evidence="1" id="KW-0472">Membrane</keyword>
<keyword evidence="1" id="KW-0812">Transmembrane</keyword>
<organism evidence="2 3">
    <name type="scientific">Phormidium pseudopriestleyi FRX01</name>
    <dbReference type="NCBI Taxonomy" id="1759528"/>
    <lineage>
        <taxon>Bacteria</taxon>
        <taxon>Bacillati</taxon>
        <taxon>Cyanobacteriota</taxon>
        <taxon>Cyanophyceae</taxon>
        <taxon>Oscillatoriophycideae</taxon>
        <taxon>Oscillatoriales</taxon>
        <taxon>Oscillatoriaceae</taxon>
        <taxon>Phormidium</taxon>
    </lineage>
</organism>
<feature type="transmembrane region" description="Helical" evidence="1">
    <location>
        <begin position="421"/>
        <end position="440"/>
    </location>
</feature>
<dbReference type="RefSeq" id="WP_207087860.1">
    <property type="nucleotide sequence ID" value="NZ_JAFLQW010000258.1"/>
</dbReference>